<reference evidence="7 8" key="1">
    <citation type="journal article" date="2018" name="PLoS ONE">
        <title>The draft genome of Kipferlia bialata reveals reductive genome evolution in fornicate parasites.</title>
        <authorList>
            <person name="Tanifuji G."/>
            <person name="Takabayashi S."/>
            <person name="Kume K."/>
            <person name="Takagi M."/>
            <person name="Nakayama T."/>
            <person name="Kamikawa R."/>
            <person name="Inagaki Y."/>
            <person name="Hashimoto T."/>
        </authorList>
    </citation>
    <scope>NUCLEOTIDE SEQUENCE [LARGE SCALE GENOMIC DNA]</scope>
    <source>
        <strain evidence="7">NY0173</strain>
    </source>
</reference>
<evidence type="ECO:0000259" key="6">
    <source>
        <dbReference type="PROSITE" id="PS50103"/>
    </source>
</evidence>
<dbReference type="PANTHER" id="PTHR12547">
    <property type="entry name" value="CCCH ZINC FINGER/TIS11-RELATED"/>
    <property type="match status" value="1"/>
</dbReference>
<dbReference type="SUPFAM" id="SSF90229">
    <property type="entry name" value="CCCH zinc finger"/>
    <property type="match status" value="2"/>
</dbReference>
<feature type="non-terminal residue" evidence="7">
    <location>
        <position position="1"/>
    </location>
</feature>
<name>A0A9K3GNB0_9EUKA</name>
<feature type="domain" description="C3H1-type" evidence="6">
    <location>
        <begin position="36"/>
        <end position="64"/>
    </location>
</feature>
<feature type="zinc finger region" description="C3H1-type" evidence="5">
    <location>
        <begin position="36"/>
        <end position="64"/>
    </location>
</feature>
<evidence type="ECO:0000256" key="2">
    <source>
        <dbReference type="ARBA" id="ARBA00022737"/>
    </source>
</evidence>
<dbReference type="Pfam" id="PF00642">
    <property type="entry name" value="zf-CCCH"/>
    <property type="match status" value="2"/>
</dbReference>
<gene>
    <name evidence="7" type="ORF">KIPB_010913</name>
</gene>
<evidence type="ECO:0000256" key="5">
    <source>
        <dbReference type="PROSITE-ProRule" id="PRU00723"/>
    </source>
</evidence>
<dbReference type="SUPFAM" id="SSF55394">
    <property type="entry name" value="Bactericidal permeability-increasing protein, BPI"/>
    <property type="match status" value="1"/>
</dbReference>
<dbReference type="InterPro" id="IPR017943">
    <property type="entry name" value="Bactericidal_perm-incr_a/b_dom"/>
</dbReference>
<keyword evidence="8" id="KW-1185">Reference proteome</keyword>
<dbReference type="GO" id="GO:0008289">
    <property type="term" value="F:lipid binding"/>
    <property type="evidence" value="ECO:0007669"/>
    <property type="project" value="InterPro"/>
</dbReference>
<dbReference type="AlphaFoldDB" id="A0A9K3GNB0"/>
<evidence type="ECO:0000256" key="4">
    <source>
        <dbReference type="ARBA" id="ARBA00022833"/>
    </source>
</evidence>
<dbReference type="FunFam" id="4.10.1000.10:FF:000001">
    <property type="entry name" value="zinc finger CCCH domain-containing protein 15-like"/>
    <property type="match status" value="1"/>
</dbReference>
<dbReference type="InterPro" id="IPR000571">
    <property type="entry name" value="Znf_CCCH"/>
</dbReference>
<dbReference type="Gene3D" id="4.10.1000.10">
    <property type="entry name" value="Zinc finger, CCCH-type"/>
    <property type="match status" value="2"/>
</dbReference>
<evidence type="ECO:0000313" key="7">
    <source>
        <dbReference type="EMBL" id="GIQ88620.1"/>
    </source>
</evidence>
<dbReference type="PANTHER" id="PTHR12547:SF176">
    <property type="entry name" value="C3H1-TYPE DOMAIN-CONTAINING PROTEIN"/>
    <property type="match status" value="1"/>
</dbReference>
<keyword evidence="1 5" id="KW-0479">Metal-binding</keyword>
<comment type="caution">
    <text evidence="7">The sequence shown here is derived from an EMBL/GenBank/DDBJ whole genome shotgun (WGS) entry which is preliminary data.</text>
</comment>
<dbReference type="OrthoDB" id="410307at2759"/>
<dbReference type="InterPro" id="IPR045877">
    <property type="entry name" value="ZFP36-like"/>
</dbReference>
<evidence type="ECO:0000256" key="1">
    <source>
        <dbReference type="ARBA" id="ARBA00022723"/>
    </source>
</evidence>
<dbReference type="GO" id="GO:0003729">
    <property type="term" value="F:mRNA binding"/>
    <property type="evidence" value="ECO:0007669"/>
    <property type="project" value="InterPro"/>
</dbReference>
<dbReference type="PROSITE" id="PS50103">
    <property type="entry name" value="ZF_C3H1"/>
    <property type="match status" value="2"/>
</dbReference>
<dbReference type="Proteomes" id="UP000265618">
    <property type="component" value="Unassembled WGS sequence"/>
</dbReference>
<dbReference type="Gene3D" id="3.15.20.10">
    <property type="entry name" value="Bactericidal permeability-increasing protein, domain 2"/>
    <property type="match status" value="1"/>
</dbReference>
<evidence type="ECO:0000313" key="8">
    <source>
        <dbReference type="Proteomes" id="UP000265618"/>
    </source>
</evidence>
<accession>A0A9K3GNB0</accession>
<sequence>MSTTTASYKGHASTVHHVSSWPVEAEPAPLAPAPVRRKTELCNALLEYGSCPYGNRCTFAHGDHELRQPNSSKQRSTVPCRSYVTTGHCYYGRRCRFDHSVLPWALELDVAKVNPLDTRCVVYVEDLFADELNDMLGSALENAINTGMEGAPWHNGQTDGIVQDMRPVPPGFNIMPGFVGIQYTGYMYPETEGLTLEDWDRRTKPAPLPSIINDADVQMIVSNSVFDSLFSVANYESLLQGTISPDTVANPMFESYLSTSVLASMCPEVYAQYPSSGVSLEMSASIDPTLTFMPSAGFLNITGTVDVSVNSDPASDV</sequence>
<dbReference type="InterPro" id="IPR036855">
    <property type="entry name" value="Znf_CCCH_sf"/>
</dbReference>
<organism evidence="7 8">
    <name type="scientific">Kipferlia bialata</name>
    <dbReference type="NCBI Taxonomy" id="797122"/>
    <lineage>
        <taxon>Eukaryota</taxon>
        <taxon>Metamonada</taxon>
        <taxon>Carpediemonas-like organisms</taxon>
        <taxon>Kipferlia</taxon>
    </lineage>
</organism>
<dbReference type="EMBL" id="BDIP01004234">
    <property type="protein sequence ID" value="GIQ88620.1"/>
    <property type="molecule type" value="Genomic_DNA"/>
</dbReference>
<dbReference type="SMART" id="SM00356">
    <property type="entry name" value="ZnF_C3H1"/>
    <property type="match status" value="2"/>
</dbReference>
<keyword evidence="2" id="KW-0677">Repeat</keyword>
<keyword evidence="3 5" id="KW-0863">Zinc-finger</keyword>
<keyword evidence="4 5" id="KW-0862">Zinc</keyword>
<dbReference type="InterPro" id="IPR001124">
    <property type="entry name" value="Lipid-bd_serum_glycop_C"/>
</dbReference>
<proteinExistence type="predicted"/>
<dbReference type="GO" id="GO:0008270">
    <property type="term" value="F:zinc ion binding"/>
    <property type="evidence" value="ECO:0007669"/>
    <property type="project" value="UniProtKB-KW"/>
</dbReference>
<protein>
    <recommendedName>
        <fullName evidence="6">C3H1-type domain-containing protein</fullName>
    </recommendedName>
</protein>
<dbReference type="Pfam" id="PF02886">
    <property type="entry name" value="LBP_BPI_CETP_C"/>
    <property type="match status" value="1"/>
</dbReference>
<feature type="zinc finger region" description="C3H1-type" evidence="5">
    <location>
        <begin position="74"/>
        <end position="102"/>
    </location>
</feature>
<evidence type="ECO:0000256" key="3">
    <source>
        <dbReference type="ARBA" id="ARBA00022771"/>
    </source>
</evidence>
<feature type="domain" description="C3H1-type" evidence="6">
    <location>
        <begin position="74"/>
        <end position="102"/>
    </location>
</feature>